<comment type="caution">
    <text evidence="2">The sequence shown here is derived from an EMBL/GenBank/DDBJ whole genome shotgun (WGS) entry which is preliminary data.</text>
</comment>
<evidence type="ECO:0000313" key="2">
    <source>
        <dbReference type="EMBL" id="KAF5329045.1"/>
    </source>
</evidence>
<name>A0A8H5BT21_9AGAR</name>
<evidence type="ECO:0000313" key="3">
    <source>
        <dbReference type="Proteomes" id="UP000541558"/>
    </source>
</evidence>
<proteinExistence type="predicted"/>
<dbReference type="AlphaFoldDB" id="A0A8H5BT21"/>
<keyword evidence="3" id="KW-1185">Reference proteome</keyword>
<accession>A0A8H5BT21</accession>
<sequence>MMQQRQAIVPSTAVYPPPRGLLGPACRRPSQLLFRYPHSKTTEIDRDDSEAVVLLRRQLQAASRRRTSQVCDGDDNGEAEEDVDDEVQSVDEEVDYDDEGVVVAHAGQRLLPVLILRQRWRRRESRSAMACLGGAWECRSVTRGDSVGRSHGPCVGAEVIGADGSSARLGHGSDGPWIGLEWTKMIFDVAGGRWVAWNEQDGRDGKS</sequence>
<feature type="region of interest" description="Disordered" evidence="1">
    <location>
        <begin position="65"/>
        <end position="87"/>
    </location>
</feature>
<protein>
    <submittedName>
        <fullName evidence="2">Uncharacterized protein</fullName>
    </submittedName>
</protein>
<organism evidence="2 3">
    <name type="scientific">Ephemerocybe angulata</name>
    <dbReference type="NCBI Taxonomy" id="980116"/>
    <lineage>
        <taxon>Eukaryota</taxon>
        <taxon>Fungi</taxon>
        <taxon>Dikarya</taxon>
        <taxon>Basidiomycota</taxon>
        <taxon>Agaricomycotina</taxon>
        <taxon>Agaricomycetes</taxon>
        <taxon>Agaricomycetidae</taxon>
        <taxon>Agaricales</taxon>
        <taxon>Agaricineae</taxon>
        <taxon>Psathyrellaceae</taxon>
        <taxon>Ephemerocybe</taxon>
    </lineage>
</organism>
<evidence type="ECO:0000256" key="1">
    <source>
        <dbReference type="SAM" id="MobiDB-lite"/>
    </source>
</evidence>
<gene>
    <name evidence="2" type="ORF">D9611_013857</name>
</gene>
<dbReference type="Proteomes" id="UP000541558">
    <property type="component" value="Unassembled WGS sequence"/>
</dbReference>
<reference evidence="2 3" key="1">
    <citation type="journal article" date="2020" name="ISME J.">
        <title>Uncovering the hidden diversity of litter-decomposition mechanisms in mushroom-forming fungi.</title>
        <authorList>
            <person name="Floudas D."/>
            <person name="Bentzer J."/>
            <person name="Ahren D."/>
            <person name="Johansson T."/>
            <person name="Persson P."/>
            <person name="Tunlid A."/>
        </authorList>
    </citation>
    <scope>NUCLEOTIDE SEQUENCE [LARGE SCALE GENOMIC DNA]</scope>
    <source>
        <strain evidence="2 3">CBS 175.51</strain>
    </source>
</reference>
<feature type="compositionally biased region" description="Acidic residues" evidence="1">
    <location>
        <begin position="72"/>
        <end position="87"/>
    </location>
</feature>
<dbReference type="EMBL" id="JAACJK010000123">
    <property type="protein sequence ID" value="KAF5329045.1"/>
    <property type="molecule type" value="Genomic_DNA"/>
</dbReference>